<dbReference type="eggNOG" id="arCOG02250">
    <property type="taxonomic scope" value="Archaea"/>
</dbReference>
<keyword evidence="3 5" id="KW-1133">Transmembrane helix</keyword>
<keyword evidence="2 5" id="KW-0812">Transmembrane</keyword>
<comment type="subcellular location">
    <subcellularLocation>
        <location evidence="1">Membrane</location>
        <topology evidence="1">Multi-pass membrane protein</topology>
    </subcellularLocation>
</comment>
<evidence type="ECO:0000313" key="6">
    <source>
        <dbReference type="EMBL" id="AFD01145.1"/>
    </source>
</evidence>
<dbReference type="OrthoDB" id="31170at2157"/>
<evidence type="ECO:0000256" key="1">
    <source>
        <dbReference type="ARBA" id="ARBA00004141"/>
    </source>
</evidence>
<sequence>MKAPAWIKLLALATLSVMVVCLPQQWLPAAALAVAAFIAVTGAHLARLYRMFLPALPFIIILSSLQALLQGDIMLAASSAFRMALLYVSGSAVSVTTGEAELAGAIEGALHPVDRLTGWRAGRDISTMVTLALAFIPMVGEEYRSIKMAQEARGIRYGGPLKKLRGIQAIAVPLLYSLSRRADDIALAMEARCYGINGHKNRGASINTGRSKH</sequence>
<dbReference type="PANTHER" id="PTHR33514">
    <property type="entry name" value="PROTEIN ABCI12, CHLOROPLASTIC"/>
    <property type="match status" value="1"/>
</dbReference>
<dbReference type="KEGG" id="mez:Mtc_2414"/>
<protein>
    <submittedName>
        <fullName evidence="6">ABC-type cobalt transport system, permease component CbiQ</fullName>
    </submittedName>
</protein>
<proteinExistence type="predicted"/>
<keyword evidence="4 5" id="KW-0472">Membrane</keyword>
<dbReference type="Proteomes" id="UP000005233">
    <property type="component" value="Chromosome"/>
</dbReference>
<evidence type="ECO:0000313" key="7">
    <source>
        <dbReference type="Proteomes" id="UP000005233"/>
    </source>
</evidence>
<accession>H8I6E7</accession>
<gene>
    <name evidence="6" type="primary">cbiQ-7</name>
    <name evidence="6" type="ordered locus">Mtc_2414</name>
</gene>
<dbReference type="InterPro" id="IPR003339">
    <property type="entry name" value="ABC/ECF_trnsptr_transmembrane"/>
</dbReference>
<feature type="transmembrane region" description="Helical" evidence="5">
    <location>
        <begin position="51"/>
        <end position="69"/>
    </location>
</feature>
<dbReference type="Pfam" id="PF02361">
    <property type="entry name" value="CbiQ"/>
    <property type="match status" value="1"/>
</dbReference>
<organism evidence="6 7">
    <name type="scientific">Methanocella conradii (strain DSM 24694 / JCM 17849 / CGMCC 1.5162 / HZ254)</name>
    <dbReference type="NCBI Taxonomy" id="1041930"/>
    <lineage>
        <taxon>Archaea</taxon>
        <taxon>Methanobacteriati</taxon>
        <taxon>Methanobacteriota</taxon>
        <taxon>Stenosarchaea group</taxon>
        <taxon>Methanomicrobia</taxon>
        <taxon>Methanocellales</taxon>
        <taxon>Methanocellaceae</taxon>
        <taxon>Methanocella</taxon>
    </lineage>
</organism>
<dbReference type="RefSeq" id="WP_014406976.1">
    <property type="nucleotide sequence ID" value="NC_017034.1"/>
</dbReference>
<dbReference type="CDD" id="cd16914">
    <property type="entry name" value="EcfT"/>
    <property type="match status" value="1"/>
</dbReference>
<dbReference type="GeneID" id="11972592"/>
<evidence type="ECO:0000256" key="4">
    <source>
        <dbReference type="ARBA" id="ARBA00023136"/>
    </source>
</evidence>
<name>H8I6E7_METCZ</name>
<keyword evidence="7" id="KW-1185">Reference proteome</keyword>
<dbReference type="GO" id="GO:0005886">
    <property type="term" value="C:plasma membrane"/>
    <property type="evidence" value="ECO:0007669"/>
    <property type="project" value="UniProtKB-ARBA"/>
</dbReference>
<dbReference type="STRING" id="1041930.Mtc_2414"/>
<evidence type="ECO:0000256" key="3">
    <source>
        <dbReference type="ARBA" id="ARBA00022989"/>
    </source>
</evidence>
<evidence type="ECO:0000256" key="2">
    <source>
        <dbReference type="ARBA" id="ARBA00022692"/>
    </source>
</evidence>
<dbReference type="AlphaFoldDB" id="H8I6E7"/>
<dbReference type="PANTHER" id="PTHR33514:SF13">
    <property type="entry name" value="PROTEIN ABCI12, CHLOROPLASTIC"/>
    <property type="match status" value="1"/>
</dbReference>
<dbReference type="EMBL" id="CP003243">
    <property type="protein sequence ID" value="AFD01145.1"/>
    <property type="molecule type" value="Genomic_DNA"/>
</dbReference>
<reference evidence="6 7" key="1">
    <citation type="journal article" date="2012" name="J. Bacteriol.">
        <title>Complete genome sequence of a thermophilic methanogen, Methanocella conradii HZ254, isolated from Chinese rice field soil.</title>
        <authorList>
            <person name="Lu Z."/>
            <person name="Lu Y."/>
        </authorList>
    </citation>
    <scope>NUCLEOTIDE SEQUENCE [LARGE SCALE GENOMIC DNA]</scope>
    <source>
        <strain evidence="7">DSM 24694 / JCM 17849 / CGMCC 1.5162 / HZ254</strain>
    </source>
</reference>
<evidence type="ECO:0000256" key="5">
    <source>
        <dbReference type="SAM" id="Phobius"/>
    </source>
</evidence>
<dbReference type="HOGENOM" id="CLU_1292038_0_0_2"/>